<evidence type="ECO:0000256" key="4">
    <source>
        <dbReference type="ARBA" id="ARBA00022840"/>
    </source>
</evidence>
<dbReference type="Pfam" id="PF00005">
    <property type="entry name" value="ABC_tran"/>
    <property type="match status" value="1"/>
</dbReference>
<comment type="similarity">
    <text evidence="1">Belongs to the ABC transporter superfamily.</text>
</comment>
<dbReference type="SUPFAM" id="SSF52540">
    <property type="entry name" value="P-loop containing nucleoside triphosphate hydrolases"/>
    <property type="match status" value="1"/>
</dbReference>
<dbReference type="Proteomes" id="UP000264006">
    <property type="component" value="Chromosome"/>
</dbReference>
<name>A0A346Y1K2_9ACTN</name>
<dbReference type="InterPro" id="IPR003439">
    <property type="entry name" value="ABC_transporter-like_ATP-bd"/>
</dbReference>
<dbReference type="CDD" id="cd03257">
    <property type="entry name" value="ABC_NikE_OppD_transporters"/>
    <property type="match status" value="1"/>
</dbReference>
<dbReference type="GO" id="GO:0016887">
    <property type="term" value="F:ATP hydrolysis activity"/>
    <property type="evidence" value="ECO:0007669"/>
    <property type="project" value="InterPro"/>
</dbReference>
<evidence type="ECO:0000313" key="7">
    <source>
        <dbReference type="Proteomes" id="UP000264006"/>
    </source>
</evidence>
<protein>
    <submittedName>
        <fullName evidence="6">Oligopeptide transport ATP-binding protein OppF</fullName>
    </submittedName>
</protein>
<dbReference type="FunFam" id="3.40.50.300:FF:000016">
    <property type="entry name" value="Oligopeptide ABC transporter ATP-binding component"/>
    <property type="match status" value="1"/>
</dbReference>
<dbReference type="KEGG" id="euz:DVS28_a3676"/>
<dbReference type="NCBIfam" id="TIGR01727">
    <property type="entry name" value="oligo_HPY"/>
    <property type="match status" value="1"/>
</dbReference>
<feature type="domain" description="ABC transporter" evidence="5">
    <location>
        <begin position="6"/>
        <end position="251"/>
    </location>
</feature>
<dbReference type="GO" id="GO:0005524">
    <property type="term" value="F:ATP binding"/>
    <property type="evidence" value="ECO:0007669"/>
    <property type="project" value="UniProtKB-KW"/>
</dbReference>
<evidence type="ECO:0000256" key="2">
    <source>
        <dbReference type="ARBA" id="ARBA00022448"/>
    </source>
</evidence>
<accession>A0A346Y1K2</accession>
<dbReference type="InterPro" id="IPR050319">
    <property type="entry name" value="ABC_transp_ATP-bind"/>
</dbReference>
<dbReference type="PROSITE" id="PS50893">
    <property type="entry name" value="ABC_TRANSPORTER_2"/>
    <property type="match status" value="1"/>
</dbReference>
<dbReference type="Pfam" id="PF08352">
    <property type="entry name" value="oligo_HPY"/>
    <property type="match status" value="1"/>
</dbReference>
<dbReference type="InterPro" id="IPR027417">
    <property type="entry name" value="P-loop_NTPase"/>
</dbReference>
<dbReference type="RefSeq" id="WP_114592703.1">
    <property type="nucleotide sequence ID" value="NZ_CP031165.1"/>
</dbReference>
<dbReference type="Gene3D" id="3.40.50.300">
    <property type="entry name" value="P-loop containing nucleotide triphosphate hydrolases"/>
    <property type="match status" value="1"/>
</dbReference>
<dbReference type="AlphaFoldDB" id="A0A346Y1K2"/>
<keyword evidence="2" id="KW-0813">Transport</keyword>
<dbReference type="OrthoDB" id="2986442at2"/>
<dbReference type="InterPro" id="IPR013563">
    <property type="entry name" value="Oligopep_ABC_C"/>
</dbReference>
<dbReference type="GO" id="GO:0015833">
    <property type="term" value="P:peptide transport"/>
    <property type="evidence" value="ECO:0007669"/>
    <property type="project" value="InterPro"/>
</dbReference>
<gene>
    <name evidence="6" type="ORF">DVS28_a3676</name>
</gene>
<dbReference type="PANTHER" id="PTHR43776:SF7">
    <property type="entry name" value="D,D-DIPEPTIDE TRANSPORT ATP-BINDING PROTEIN DDPF-RELATED"/>
    <property type="match status" value="1"/>
</dbReference>
<sequence length="340" mass="36592">MPDAVLEATDLVKTFRVGGFASRERVHAVSGVSLSLRAGETLGVVGESGCGKTTLARLLVGLEQPDSGTVRVSGTSLGELGRRERSQRIQMVFQDPFTSLNPRLTVADVIAEPLDVHRKAGDRRARRARVEELLTLVGLDPSHAERFPHEFSGGQRQRIGIARALALEPSVLVCDEPVSALDVSVQAQVIGLLRDLQRRLDLAMVFIAHDLSVVRHLSDRVAVMYLGRVVELGTDREVYDRPAHPYTQALLSAVPEPDPAVARASDRMVLEGEPPSPIDPPPGCAFHERCWLATDVCRSDVPALTTHGEGADAVVQQAACHHALESVHGPVGRGTAPAGR</sequence>
<evidence type="ECO:0000313" key="6">
    <source>
        <dbReference type="EMBL" id="AXV08349.1"/>
    </source>
</evidence>
<dbReference type="EMBL" id="CP031165">
    <property type="protein sequence ID" value="AXV08349.1"/>
    <property type="molecule type" value="Genomic_DNA"/>
</dbReference>
<dbReference type="GO" id="GO:0055085">
    <property type="term" value="P:transmembrane transport"/>
    <property type="evidence" value="ECO:0007669"/>
    <property type="project" value="UniProtKB-ARBA"/>
</dbReference>
<proteinExistence type="inferred from homology"/>
<keyword evidence="4 6" id="KW-0067">ATP-binding</keyword>
<organism evidence="6 7">
    <name type="scientific">Euzebya pacifica</name>
    <dbReference type="NCBI Taxonomy" id="1608957"/>
    <lineage>
        <taxon>Bacteria</taxon>
        <taxon>Bacillati</taxon>
        <taxon>Actinomycetota</taxon>
        <taxon>Nitriliruptoria</taxon>
        <taxon>Euzebyales</taxon>
    </lineage>
</organism>
<dbReference type="PANTHER" id="PTHR43776">
    <property type="entry name" value="TRANSPORT ATP-BINDING PROTEIN"/>
    <property type="match status" value="1"/>
</dbReference>
<dbReference type="SMART" id="SM00382">
    <property type="entry name" value="AAA"/>
    <property type="match status" value="1"/>
</dbReference>
<evidence type="ECO:0000256" key="1">
    <source>
        <dbReference type="ARBA" id="ARBA00005417"/>
    </source>
</evidence>
<dbReference type="PROSITE" id="PS00211">
    <property type="entry name" value="ABC_TRANSPORTER_1"/>
    <property type="match status" value="1"/>
</dbReference>
<evidence type="ECO:0000259" key="5">
    <source>
        <dbReference type="PROSITE" id="PS50893"/>
    </source>
</evidence>
<reference evidence="6 7" key="1">
    <citation type="submission" date="2018-09" db="EMBL/GenBank/DDBJ databases">
        <title>Complete genome sequence of Euzebya sp. DY32-46 isolated from seawater of Pacific Ocean.</title>
        <authorList>
            <person name="Xu L."/>
            <person name="Wu Y.-H."/>
            <person name="Xu X.-W."/>
        </authorList>
    </citation>
    <scope>NUCLEOTIDE SEQUENCE [LARGE SCALE GENOMIC DNA]</scope>
    <source>
        <strain evidence="6 7">DY32-46</strain>
    </source>
</reference>
<dbReference type="InterPro" id="IPR003593">
    <property type="entry name" value="AAA+_ATPase"/>
</dbReference>
<evidence type="ECO:0000256" key="3">
    <source>
        <dbReference type="ARBA" id="ARBA00022741"/>
    </source>
</evidence>
<dbReference type="InterPro" id="IPR017871">
    <property type="entry name" value="ABC_transporter-like_CS"/>
</dbReference>
<keyword evidence="7" id="KW-1185">Reference proteome</keyword>
<keyword evidence="3" id="KW-0547">Nucleotide-binding</keyword>